<dbReference type="GeneID" id="18810687"/>
<name>F8NFL2_SERL9</name>
<dbReference type="KEGG" id="sla:SERLADRAFT_377157"/>
<accession>F8NFL2</accession>
<gene>
    <name evidence="1" type="ORF">SERLADRAFT_377157</name>
</gene>
<evidence type="ECO:0000313" key="1">
    <source>
        <dbReference type="EMBL" id="EGO31256.1"/>
    </source>
</evidence>
<dbReference type="EMBL" id="GL945428">
    <property type="protein sequence ID" value="EGO31256.1"/>
    <property type="molecule type" value="Genomic_DNA"/>
</dbReference>
<dbReference type="AlphaFoldDB" id="F8NFL2"/>
<dbReference type="HOGENOM" id="CLU_186485_0_0_1"/>
<protein>
    <submittedName>
        <fullName evidence="1">Uncharacterized protein</fullName>
    </submittedName>
</protein>
<dbReference type="RefSeq" id="XP_007313140.1">
    <property type="nucleotide sequence ID" value="XM_007313078.1"/>
</dbReference>
<organism>
    <name type="scientific">Serpula lacrymans var. lacrymans (strain S7.9)</name>
    <name type="common">Dry rot fungus</name>
    <dbReference type="NCBI Taxonomy" id="578457"/>
    <lineage>
        <taxon>Eukaryota</taxon>
        <taxon>Fungi</taxon>
        <taxon>Dikarya</taxon>
        <taxon>Basidiomycota</taxon>
        <taxon>Agaricomycotina</taxon>
        <taxon>Agaricomycetes</taxon>
        <taxon>Agaricomycetidae</taxon>
        <taxon>Boletales</taxon>
        <taxon>Coniophorineae</taxon>
        <taxon>Serpulaceae</taxon>
        <taxon>Serpula</taxon>
    </lineage>
</organism>
<reference evidence="1" key="1">
    <citation type="submission" date="2011-04" db="EMBL/GenBank/DDBJ databases">
        <title>Evolution of plant cell wall degrading machinery underlies the functional diversity of forest fungi.</title>
        <authorList>
            <consortium name="US DOE Joint Genome Institute (JGI-PGF)"/>
            <person name="Eastwood D.C."/>
            <person name="Floudas D."/>
            <person name="Binder M."/>
            <person name="Majcherczyk A."/>
            <person name="Schneider P."/>
            <person name="Aerts A."/>
            <person name="Asiegbu F.O."/>
            <person name="Baker S.E."/>
            <person name="Barry K."/>
            <person name="Bendiksby M."/>
            <person name="Blumentritt M."/>
            <person name="Coutinho P.M."/>
            <person name="Cullen D."/>
            <person name="Cullen D."/>
            <person name="Gathman A."/>
            <person name="Goodell B."/>
            <person name="Henrissat B."/>
            <person name="Ihrmark K."/>
            <person name="Kauserud H."/>
            <person name="Kohler A."/>
            <person name="LaButti K."/>
            <person name="Lapidus A."/>
            <person name="Lavin J.L."/>
            <person name="Lee Y.-H."/>
            <person name="Lindquist E."/>
            <person name="Lilly W."/>
            <person name="Lucas S."/>
            <person name="Morin E."/>
            <person name="Murat C."/>
            <person name="Oguiza J.A."/>
            <person name="Park J."/>
            <person name="Pisabarro A.G."/>
            <person name="Riley R."/>
            <person name="Rosling A."/>
            <person name="Salamov A."/>
            <person name="Schmidt O."/>
            <person name="Schmutz J."/>
            <person name="Skrede I."/>
            <person name="Stenlid J."/>
            <person name="Wiebenga A."/>
            <person name="Xie X."/>
            <person name="Kues U."/>
            <person name="Hibbett D.S."/>
            <person name="Hoffmeister D."/>
            <person name="Hogberg N."/>
            <person name="Martin F."/>
            <person name="Grigoriev I.V."/>
            <person name="Watkinson S.C."/>
        </authorList>
    </citation>
    <scope>NUCLEOTIDE SEQUENCE</scope>
    <source>
        <strain evidence="1">S7.9</strain>
    </source>
</reference>
<sequence length="105" mass="12062">MKIKSSLRALSEMLEYLLETARISPTDGGMLKNGLGESECVVYVEDDILDRIDWRRRSRGVLIQLSDLFDRSFRVWSTGFGRDGEDRERFVESCKEISLVSAVRV</sequence>
<dbReference type="Proteomes" id="UP000008064">
    <property type="component" value="Unassembled WGS sequence"/>
</dbReference>
<proteinExistence type="predicted"/>